<dbReference type="Proteomes" id="UP000186922">
    <property type="component" value="Unassembled WGS sequence"/>
</dbReference>
<dbReference type="AlphaFoldDB" id="A0A1D1VTA9"/>
<proteinExistence type="predicted"/>
<comment type="caution">
    <text evidence="1">The sequence shown here is derived from an EMBL/GenBank/DDBJ whole genome shotgun (WGS) entry which is preliminary data.</text>
</comment>
<gene>
    <name evidence="1" type="primary">RvY_12452</name>
    <name evidence="1" type="synonym">RvY_12452.2</name>
    <name evidence="1" type="ORF">RvY_12452-2</name>
</gene>
<organism evidence="1 2">
    <name type="scientific">Ramazzottius varieornatus</name>
    <name type="common">Water bear</name>
    <name type="synonym">Tardigrade</name>
    <dbReference type="NCBI Taxonomy" id="947166"/>
    <lineage>
        <taxon>Eukaryota</taxon>
        <taxon>Metazoa</taxon>
        <taxon>Ecdysozoa</taxon>
        <taxon>Tardigrada</taxon>
        <taxon>Eutardigrada</taxon>
        <taxon>Parachela</taxon>
        <taxon>Hypsibioidea</taxon>
        <taxon>Ramazzottiidae</taxon>
        <taxon>Ramazzottius</taxon>
    </lineage>
</organism>
<sequence>MKSNEVRPALINASWYNTLKSFDFAWKDYPIPPPRIRALRDQDPDEVVQRIRTQLKQKHSSFDTIWRKHDPQVSAHYKAESPLSSVAIPGNSATTNTGLSKGLRHHLTLLHV</sequence>
<keyword evidence="2" id="KW-1185">Reference proteome</keyword>
<dbReference type="EMBL" id="BDGG01000007">
    <property type="protein sequence ID" value="GAV01799.1"/>
    <property type="molecule type" value="Genomic_DNA"/>
</dbReference>
<evidence type="ECO:0000313" key="1">
    <source>
        <dbReference type="EMBL" id="GAV01799.1"/>
    </source>
</evidence>
<dbReference type="OrthoDB" id="10562668at2759"/>
<evidence type="ECO:0000313" key="2">
    <source>
        <dbReference type="Proteomes" id="UP000186922"/>
    </source>
</evidence>
<accession>A0A1D1VTA9</accession>
<name>A0A1D1VTA9_RAMVA</name>
<protein>
    <submittedName>
        <fullName evidence="1">Uncharacterized protein</fullName>
    </submittedName>
</protein>
<reference evidence="1 2" key="1">
    <citation type="journal article" date="2016" name="Nat. Commun.">
        <title>Extremotolerant tardigrade genome and improved radiotolerance of human cultured cells by tardigrade-unique protein.</title>
        <authorList>
            <person name="Hashimoto T."/>
            <person name="Horikawa D.D."/>
            <person name="Saito Y."/>
            <person name="Kuwahara H."/>
            <person name="Kozuka-Hata H."/>
            <person name="Shin-I T."/>
            <person name="Minakuchi Y."/>
            <person name="Ohishi K."/>
            <person name="Motoyama A."/>
            <person name="Aizu T."/>
            <person name="Enomoto A."/>
            <person name="Kondo K."/>
            <person name="Tanaka S."/>
            <person name="Hara Y."/>
            <person name="Koshikawa S."/>
            <person name="Sagara H."/>
            <person name="Miura T."/>
            <person name="Yokobori S."/>
            <person name="Miyagawa K."/>
            <person name="Suzuki Y."/>
            <person name="Kubo T."/>
            <person name="Oyama M."/>
            <person name="Kohara Y."/>
            <person name="Fujiyama A."/>
            <person name="Arakawa K."/>
            <person name="Katayama T."/>
            <person name="Toyoda A."/>
            <person name="Kunieda T."/>
        </authorList>
    </citation>
    <scope>NUCLEOTIDE SEQUENCE [LARGE SCALE GENOMIC DNA]</scope>
    <source>
        <strain evidence="1 2">YOKOZUNA-1</strain>
    </source>
</reference>